<reference evidence="1 2" key="1">
    <citation type="submission" date="2024-04" db="EMBL/GenBank/DDBJ databases">
        <title>Defined microbial consortia suppress multidrug-resistant proinflammatory Enterobacteriaceae via ecological control.</title>
        <authorList>
            <person name="Furuichi M."/>
            <person name="Kawaguchi T."/>
            <person name="Pust M."/>
            <person name="Yasuma K."/>
            <person name="Plichta D."/>
            <person name="Hasegawa N."/>
            <person name="Ohya T."/>
            <person name="Bhattarai S."/>
            <person name="Sasajima S."/>
            <person name="Aoto Y."/>
            <person name="Tuganbaev T."/>
            <person name="Yaginuma M."/>
            <person name="Ueda M."/>
            <person name="Okahashi N."/>
            <person name="Amafuji K."/>
            <person name="Kiridooshi Y."/>
            <person name="Sugita K."/>
            <person name="Strazar M."/>
            <person name="Skelly A."/>
            <person name="Suda W."/>
            <person name="Hattori M."/>
            <person name="Nakamoto N."/>
            <person name="Caballero S."/>
            <person name="Norman J."/>
            <person name="Olle B."/>
            <person name="Tanoue T."/>
            <person name="Arita M."/>
            <person name="Bucci V."/>
            <person name="Atarashi K."/>
            <person name="Xavier R."/>
            <person name="Honda K."/>
        </authorList>
    </citation>
    <scope>NUCLEOTIDE SEQUENCE [LARGE SCALE GENOMIC DNA]</scope>
    <source>
        <strain evidence="2">k34-0107-D12</strain>
    </source>
</reference>
<keyword evidence="2" id="KW-1185">Reference proteome</keyword>
<evidence type="ECO:0000313" key="1">
    <source>
        <dbReference type="EMBL" id="GAA6503045.1"/>
    </source>
</evidence>
<comment type="caution">
    <text evidence="1">The sequence shown here is derived from an EMBL/GenBank/DDBJ whole genome shotgun (WGS) entry which is preliminary data.</text>
</comment>
<sequence>MDYQSGKWKKKRAHILRLDGYRDRVAAMYGRSGDADTVHHIYPAEEYPEYEWMDWNLISVSRATHNRLENRKTGELTKEGRMLQRLIRPMEDWRKGHG</sequence>
<name>A0ABQ0C2R3_9FIRM</name>
<dbReference type="RefSeq" id="WP_033144009.1">
    <property type="nucleotide sequence ID" value="NZ_AP031413.1"/>
</dbReference>
<organism evidence="1 2">
    <name type="scientific">Blautia parvula</name>
    <dbReference type="NCBI Taxonomy" id="2877527"/>
    <lineage>
        <taxon>Bacteria</taxon>
        <taxon>Bacillati</taxon>
        <taxon>Bacillota</taxon>
        <taxon>Clostridia</taxon>
        <taxon>Lachnospirales</taxon>
        <taxon>Lachnospiraceae</taxon>
        <taxon>Blautia</taxon>
    </lineage>
</organism>
<evidence type="ECO:0008006" key="3">
    <source>
        <dbReference type="Google" id="ProtNLM"/>
    </source>
</evidence>
<proteinExistence type="predicted"/>
<gene>
    <name evidence="1" type="ORF">K340107D12_58610</name>
</gene>
<evidence type="ECO:0000313" key="2">
    <source>
        <dbReference type="Proteomes" id="UP001600941"/>
    </source>
</evidence>
<dbReference type="EMBL" id="BAABZQ010000001">
    <property type="protein sequence ID" value="GAA6503045.1"/>
    <property type="molecule type" value="Genomic_DNA"/>
</dbReference>
<protein>
    <recommendedName>
        <fullName evidence="3">HNH endonuclease</fullName>
    </recommendedName>
</protein>
<dbReference type="Proteomes" id="UP001600941">
    <property type="component" value="Unassembled WGS sequence"/>
</dbReference>
<accession>A0ABQ0C2R3</accession>